<dbReference type="Pfam" id="PF00106">
    <property type="entry name" value="adh_short"/>
    <property type="match status" value="4"/>
</dbReference>
<dbReference type="GO" id="GO:0016491">
    <property type="term" value="F:oxidoreductase activity"/>
    <property type="evidence" value="ECO:0007669"/>
    <property type="project" value="UniProtKB-KW"/>
</dbReference>
<dbReference type="PRINTS" id="PR00081">
    <property type="entry name" value="GDHRDH"/>
</dbReference>
<keyword evidence="1" id="KW-0560">Oxidoreductase</keyword>
<reference evidence="3" key="1">
    <citation type="submission" date="2020-11" db="EMBL/GenBank/DDBJ databases">
        <authorList>
            <person name="Tran Van P."/>
        </authorList>
    </citation>
    <scope>NUCLEOTIDE SEQUENCE</scope>
</reference>
<protein>
    <recommendedName>
        <fullName evidence="5">Retinol dehydrogenase 12</fullName>
    </recommendedName>
</protein>
<dbReference type="AlphaFoldDB" id="A0A7R9QHB0"/>
<dbReference type="PANTHER" id="PTHR43157:SF31">
    <property type="entry name" value="PHOSPHATIDYLINOSITOL-GLYCAN BIOSYNTHESIS CLASS F PROTEIN"/>
    <property type="match status" value="1"/>
</dbReference>
<dbReference type="OrthoDB" id="7538203at2759"/>
<dbReference type="EMBL" id="CAJPVJ010002095">
    <property type="protein sequence ID" value="CAG2165762.1"/>
    <property type="molecule type" value="Genomic_DNA"/>
</dbReference>
<accession>A0A7R9QHB0</accession>
<sequence length="1120" mass="125003">MIKIASYNKLLIRVLVVISAIINAIIEVIKNIFGIRRRCESRTRLDHKVVVLTGGNTGIGKETAYQLTLRGAKVIIGCRDLNKGRDAVQHIRSLNPKANISLIQLDLSSLSSVREFAKSVAEQESRIDILINNAGVMMCPELATEDGFEMQFGTNHLGHFLLTLLLINLLKKSVNARVINVSSAAHLTGKIFFDNINLRNGAYSPVKAYSQSKLANVLFTRELAKRLGPKCNVKTYSLHPGIVYSDLGRHLPLQFVITYVLRVISINVELGSQTTLYCALEPSLDNESGLYYDDCHRIDKMTANATNDENAENLWIMSCDLKCKSNKRLDGQVVVITGANTGIGKETALQLSLRGAKVIIGCRDVQKGENAVQDIKNENPDANIIVMKLDLSSLSSVREFAKSVAEQESRIDILINNAGVMMCPESTTEDGFELQLATNYLGHFLLTHCLLPLLKKSPKARILNISSICHIMGKIHFENINLKNGVYRPLKAYSQSKLAIILSTREMARRLGAESTINVYSLHPGVIHTEISRHFPLYFYLFIKNFMISIELGVQTTLYCALEDSLQNESGDVQKGETAAQYIRIKNPKANVMVMKVDLSSLSSVREFSKSVAEQESKIDILINNAGVFGCPESQTVDGYEMHFGTNHLGHYLLTLSLLPLLREAPKARIVNVSAALHIYGKIHFENINLRNGAYTPLVGYAQSKLANIMFTQELARRLGPNSSVTAYSLHPGVIITELQRNLSKFLKYLLSFFTVSIEMGVQTTLYCALEESLQNESGFYYDDCSRVNRMISQASDVESAKKLWELSSDLLFKNILNIRRKCRSDTRLDGKVVVITGANTGIGKETALELSLRGAKIIIGSRDVDRGKRAVQDIQLKNPKANIIVMKLDLSSLSSVRHFAKTVSREVSTIDILMNNAGVMACPESTTEEGFEMQFGTNHLGHYLLTLSLMPLLKKSLKARIITVSSIAHMSGSIHFENINLRNKAYDPMTAYRQSKLANILFTRQLSRRLGPKSNINVYCLHPGIIRTELWRHNSSSPVKRLLHKLLLIDSRLGAQTSLYCALDNSLDNESGFYYDDCRRVDDCCMVPVARDDNTAELLWNLSSDLVKLEDHFKLDLIK</sequence>
<keyword evidence="4" id="KW-1185">Reference proteome</keyword>
<keyword evidence="2" id="KW-1133">Transmembrane helix</keyword>
<evidence type="ECO:0000313" key="3">
    <source>
        <dbReference type="EMBL" id="CAD7645616.1"/>
    </source>
</evidence>
<name>A0A7R9QHB0_9ACAR</name>
<keyword evidence="2" id="KW-0472">Membrane</keyword>
<gene>
    <name evidence="3" type="ORF">ONB1V03_LOCUS5300</name>
</gene>
<dbReference type="EMBL" id="OC916920">
    <property type="protein sequence ID" value="CAD7645616.1"/>
    <property type="molecule type" value="Genomic_DNA"/>
</dbReference>
<dbReference type="PANTHER" id="PTHR43157">
    <property type="entry name" value="PHOSPHATIDYLINOSITOL-GLYCAN BIOSYNTHESIS CLASS F PROTEIN-RELATED"/>
    <property type="match status" value="1"/>
</dbReference>
<feature type="transmembrane region" description="Helical" evidence="2">
    <location>
        <begin position="12"/>
        <end position="33"/>
    </location>
</feature>
<keyword evidence="2" id="KW-0812">Transmembrane</keyword>
<dbReference type="Gene3D" id="3.40.50.720">
    <property type="entry name" value="NAD(P)-binding Rossmann-like Domain"/>
    <property type="match status" value="4"/>
</dbReference>
<dbReference type="Proteomes" id="UP000728032">
    <property type="component" value="Unassembled WGS sequence"/>
</dbReference>
<dbReference type="InterPro" id="IPR002347">
    <property type="entry name" value="SDR_fam"/>
</dbReference>
<evidence type="ECO:0000256" key="1">
    <source>
        <dbReference type="ARBA" id="ARBA00023002"/>
    </source>
</evidence>
<organism evidence="3">
    <name type="scientific">Oppiella nova</name>
    <dbReference type="NCBI Taxonomy" id="334625"/>
    <lineage>
        <taxon>Eukaryota</taxon>
        <taxon>Metazoa</taxon>
        <taxon>Ecdysozoa</taxon>
        <taxon>Arthropoda</taxon>
        <taxon>Chelicerata</taxon>
        <taxon>Arachnida</taxon>
        <taxon>Acari</taxon>
        <taxon>Acariformes</taxon>
        <taxon>Sarcoptiformes</taxon>
        <taxon>Oribatida</taxon>
        <taxon>Brachypylina</taxon>
        <taxon>Oppioidea</taxon>
        <taxon>Oppiidae</taxon>
        <taxon>Oppiella</taxon>
    </lineage>
</organism>
<dbReference type="SUPFAM" id="SSF51735">
    <property type="entry name" value="NAD(P)-binding Rossmann-fold domains"/>
    <property type="match status" value="4"/>
</dbReference>
<evidence type="ECO:0000256" key="2">
    <source>
        <dbReference type="SAM" id="Phobius"/>
    </source>
</evidence>
<dbReference type="PRINTS" id="PR00080">
    <property type="entry name" value="SDRFAMILY"/>
</dbReference>
<evidence type="ECO:0008006" key="5">
    <source>
        <dbReference type="Google" id="ProtNLM"/>
    </source>
</evidence>
<evidence type="ECO:0000313" key="4">
    <source>
        <dbReference type="Proteomes" id="UP000728032"/>
    </source>
</evidence>
<dbReference type="CDD" id="cd05327">
    <property type="entry name" value="retinol-DH_like_SDR_c_like"/>
    <property type="match status" value="3"/>
</dbReference>
<proteinExistence type="predicted"/>
<dbReference type="InterPro" id="IPR036291">
    <property type="entry name" value="NAD(P)-bd_dom_sf"/>
</dbReference>